<dbReference type="GO" id="GO:0007165">
    <property type="term" value="P:signal transduction"/>
    <property type="evidence" value="ECO:0007669"/>
    <property type="project" value="UniProtKB-KW"/>
</dbReference>
<evidence type="ECO:0000256" key="6">
    <source>
        <dbReference type="SAM" id="Phobius"/>
    </source>
</evidence>
<dbReference type="Pfam" id="PF00015">
    <property type="entry name" value="MCPsignal"/>
    <property type="match status" value="1"/>
</dbReference>
<comment type="caution">
    <text evidence="9">The sequence shown here is derived from an EMBL/GenBank/DDBJ whole genome shotgun (WGS) entry which is preliminary data.</text>
</comment>
<feature type="compositionally biased region" description="Polar residues" evidence="5">
    <location>
        <begin position="517"/>
        <end position="534"/>
    </location>
</feature>
<dbReference type="SMART" id="SM00304">
    <property type="entry name" value="HAMP"/>
    <property type="match status" value="1"/>
</dbReference>
<evidence type="ECO:0000313" key="10">
    <source>
        <dbReference type="Proteomes" id="UP001155586"/>
    </source>
</evidence>
<name>A0A9X3HRQ8_9VIBR</name>
<dbReference type="SUPFAM" id="SSF58104">
    <property type="entry name" value="Methyl-accepting chemotaxis protein (MCP) signaling domain"/>
    <property type="match status" value="1"/>
</dbReference>
<dbReference type="PANTHER" id="PTHR32089:SF120">
    <property type="entry name" value="METHYL-ACCEPTING CHEMOTAXIS PROTEIN TLPQ"/>
    <property type="match status" value="1"/>
</dbReference>
<dbReference type="Gene3D" id="6.10.340.10">
    <property type="match status" value="1"/>
</dbReference>
<dbReference type="AlphaFoldDB" id="A0A9X3HRQ8"/>
<feature type="region of interest" description="Disordered" evidence="5">
    <location>
        <begin position="517"/>
        <end position="540"/>
    </location>
</feature>
<evidence type="ECO:0000256" key="3">
    <source>
        <dbReference type="ARBA" id="ARBA00029447"/>
    </source>
</evidence>
<feature type="transmembrane region" description="Helical" evidence="6">
    <location>
        <begin position="13"/>
        <end position="33"/>
    </location>
</feature>
<feature type="domain" description="HAMP" evidence="8">
    <location>
        <begin position="226"/>
        <end position="278"/>
    </location>
</feature>
<dbReference type="Gene3D" id="1.10.287.950">
    <property type="entry name" value="Methyl-accepting chemotaxis protein"/>
    <property type="match status" value="1"/>
</dbReference>
<dbReference type="PANTHER" id="PTHR32089">
    <property type="entry name" value="METHYL-ACCEPTING CHEMOTAXIS PROTEIN MCPB"/>
    <property type="match status" value="1"/>
</dbReference>
<evidence type="ECO:0000259" key="8">
    <source>
        <dbReference type="PROSITE" id="PS50885"/>
    </source>
</evidence>
<sequence>MDWFKHLAIKFKILGVVFFLIFLLTIMAGFSIYKMNVIGEELSGIADENIPLVQLTSDVTIKQLEGAILIEKALRLGSSSDANDRLELSKIDEQFHQLSKHVDEEFIEARKLLEHALTEEIRQNELILLTKLDEIIKEHKDYEVHGFEVLSALMRGENNEADFKALESEQDQLNHHLESFLMELENVTQQSILFTESEEKAALRMMIIIAVISVAAGLVMGLGVSRYITTRLNLAKTAANHMANGDFSHSFKSRSRDEIGDLINAMSSMSDKLNHSIGVVLANTAHLESAMAQVADKSENNTVLIDQQFQRTELVAAAMNQMASAITEVASSAASASELTDQADAQVASGSDVVSSNVSASESLLHQMESSKGSISSVSESTEAISGFVHTISEISAQTNLLALNASIEAARAGEQGRGFAVVADEVRELANRSQQATQQIEALIEQLKENASSSVSEIESSFTSSSEGLRLAENTGTSFQSLSQMLISISEMSAQIATASEEQSVAAEEVNQNLSSIRDTGEEVQTSSHQSKSLVDDMGSLVDDLKQSMQQFKLRTE</sequence>
<proteinExistence type="inferred from homology"/>
<protein>
    <submittedName>
        <fullName evidence="9">Methyl-accepting chemotaxis protein</fullName>
    </submittedName>
</protein>
<accession>A0A9X3HRQ8</accession>
<keyword evidence="6" id="KW-0472">Membrane</keyword>
<keyword evidence="6" id="KW-0812">Transmembrane</keyword>
<evidence type="ECO:0000313" key="9">
    <source>
        <dbReference type="EMBL" id="MCW8334315.1"/>
    </source>
</evidence>
<comment type="subcellular location">
    <subcellularLocation>
        <location evidence="1">Membrane</location>
    </subcellularLocation>
</comment>
<dbReference type="GO" id="GO:0016020">
    <property type="term" value="C:membrane"/>
    <property type="evidence" value="ECO:0007669"/>
    <property type="project" value="UniProtKB-SubCell"/>
</dbReference>
<keyword evidence="6" id="KW-1133">Transmembrane helix</keyword>
<dbReference type="EMBL" id="JAKRRX010000052">
    <property type="protein sequence ID" value="MCW8334315.1"/>
    <property type="molecule type" value="Genomic_DNA"/>
</dbReference>
<comment type="similarity">
    <text evidence="3">Belongs to the methyl-accepting chemotaxis (MCP) protein family.</text>
</comment>
<evidence type="ECO:0000259" key="7">
    <source>
        <dbReference type="PROSITE" id="PS50111"/>
    </source>
</evidence>
<dbReference type="PROSITE" id="PS50111">
    <property type="entry name" value="CHEMOTAXIS_TRANSDUC_2"/>
    <property type="match status" value="1"/>
</dbReference>
<dbReference type="InterPro" id="IPR003660">
    <property type="entry name" value="HAMP_dom"/>
</dbReference>
<dbReference type="CDD" id="cd06225">
    <property type="entry name" value="HAMP"/>
    <property type="match status" value="1"/>
</dbReference>
<organism evidence="9 10">
    <name type="scientific">Vibrio paucivorans</name>
    <dbReference type="NCBI Taxonomy" id="2829489"/>
    <lineage>
        <taxon>Bacteria</taxon>
        <taxon>Pseudomonadati</taxon>
        <taxon>Pseudomonadota</taxon>
        <taxon>Gammaproteobacteria</taxon>
        <taxon>Vibrionales</taxon>
        <taxon>Vibrionaceae</taxon>
        <taxon>Vibrio</taxon>
    </lineage>
</organism>
<dbReference type="Pfam" id="PF00672">
    <property type="entry name" value="HAMP"/>
    <property type="match status" value="1"/>
</dbReference>
<dbReference type="RefSeq" id="WP_265687689.1">
    <property type="nucleotide sequence ID" value="NZ_JAKRRX010000052.1"/>
</dbReference>
<evidence type="ECO:0000256" key="4">
    <source>
        <dbReference type="PROSITE-ProRule" id="PRU00284"/>
    </source>
</evidence>
<feature type="transmembrane region" description="Helical" evidence="6">
    <location>
        <begin position="201"/>
        <end position="224"/>
    </location>
</feature>
<reference evidence="9" key="1">
    <citation type="submission" date="2022-02" db="EMBL/GenBank/DDBJ databases">
        <title>Vibrio sp. nov., a new bacterium isolated from Bohai sea, China.</title>
        <authorList>
            <person name="Yuan Y."/>
        </authorList>
    </citation>
    <scope>NUCLEOTIDE SEQUENCE</scope>
    <source>
        <strain evidence="9">DBSS07</strain>
    </source>
</reference>
<evidence type="ECO:0000256" key="1">
    <source>
        <dbReference type="ARBA" id="ARBA00004370"/>
    </source>
</evidence>
<feature type="domain" description="Methyl-accepting transducer" evidence="7">
    <location>
        <begin position="283"/>
        <end position="519"/>
    </location>
</feature>
<keyword evidence="2 4" id="KW-0807">Transducer</keyword>
<dbReference type="InterPro" id="IPR004089">
    <property type="entry name" value="MCPsignal_dom"/>
</dbReference>
<gene>
    <name evidence="9" type="ORF">MD483_10835</name>
</gene>
<dbReference type="FunFam" id="1.10.287.950:FF:000001">
    <property type="entry name" value="Methyl-accepting chemotaxis sensory transducer"/>
    <property type="match status" value="1"/>
</dbReference>
<keyword evidence="10" id="KW-1185">Reference proteome</keyword>
<dbReference type="PROSITE" id="PS50885">
    <property type="entry name" value="HAMP"/>
    <property type="match status" value="1"/>
</dbReference>
<dbReference type="GO" id="GO:0006935">
    <property type="term" value="P:chemotaxis"/>
    <property type="evidence" value="ECO:0007669"/>
    <property type="project" value="UniProtKB-ARBA"/>
</dbReference>
<dbReference type="Proteomes" id="UP001155586">
    <property type="component" value="Unassembled WGS sequence"/>
</dbReference>
<evidence type="ECO:0000256" key="5">
    <source>
        <dbReference type="SAM" id="MobiDB-lite"/>
    </source>
</evidence>
<dbReference type="SMART" id="SM00283">
    <property type="entry name" value="MA"/>
    <property type="match status" value="1"/>
</dbReference>
<evidence type="ECO:0000256" key="2">
    <source>
        <dbReference type="ARBA" id="ARBA00023224"/>
    </source>
</evidence>